<evidence type="ECO:0000313" key="2">
    <source>
        <dbReference type="EMBL" id="KAF8755286.1"/>
    </source>
</evidence>
<feature type="chain" id="PRO_5034537582" description="Chitin-binding type-2 domain-containing protein" evidence="1">
    <location>
        <begin position="22"/>
        <end position="193"/>
    </location>
</feature>
<comment type="caution">
    <text evidence="2">The sequence shown here is derived from an EMBL/GenBank/DDBJ whole genome shotgun (WGS) entry which is preliminary data.</text>
</comment>
<gene>
    <name evidence="2" type="ORF">RHS01_05499</name>
</gene>
<organism evidence="2 3">
    <name type="scientific">Rhizoctonia solani</name>
    <dbReference type="NCBI Taxonomy" id="456999"/>
    <lineage>
        <taxon>Eukaryota</taxon>
        <taxon>Fungi</taxon>
        <taxon>Dikarya</taxon>
        <taxon>Basidiomycota</taxon>
        <taxon>Agaricomycotina</taxon>
        <taxon>Agaricomycetes</taxon>
        <taxon>Cantharellales</taxon>
        <taxon>Ceratobasidiaceae</taxon>
        <taxon>Rhizoctonia</taxon>
    </lineage>
</organism>
<name>A0A8H7M701_9AGAM</name>
<reference evidence="2" key="1">
    <citation type="submission" date="2020-09" db="EMBL/GenBank/DDBJ databases">
        <title>Comparative genome analyses of four rice-infecting Rhizoctonia solani isolates reveal extensive enrichment of homogalacturonan modification genes.</title>
        <authorList>
            <person name="Lee D.-Y."/>
            <person name="Jeon J."/>
            <person name="Kim K.-T."/>
            <person name="Cheong K."/>
            <person name="Song H."/>
            <person name="Choi G."/>
            <person name="Ko J."/>
            <person name="Opiyo S.O."/>
            <person name="Zuo S."/>
            <person name="Madhav S."/>
            <person name="Lee Y.-H."/>
            <person name="Wang G.-L."/>
        </authorList>
    </citation>
    <scope>NUCLEOTIDE SEQUENCE</scope>
    <source>
        <strain evidence="2">AG1-IA B2</strain>
    </source>
</reference>
<evidence type="ECO:0008006" key="4">
    <source>
        <dbReference type="Google" id="ProtNLM"/>
    </source>
</evidence>
<dbReference type="EMBL" id="JACYCF010000009">
    <property type="protein sequence ID" value="KAF8755286.1"/>
    <property type="molecule type" value="Genomic_DNA"/>
</dbReference>
<dbReference type="AlphaFoldDB" id="A0A8H7M701"/>
<evidence type="ECO:0000256" key="1">
    <source>
        <dbReference type="SAM" id="SignalP"/>
    </source>
</evidence>
<dbReference type="Proteomes" id="UP000614334">
    <property type="component" value="Unassembled WGS sequence"/>
</dbReference>
<keyword evidence="1" id="KW-0732">Signal</keyword>
<feature type="signal peptide" evidence="1">
    <location>
        <begin position="1"/>
        <end position="21"/>
    </location>
</feature>
<accession>A0A8H7M701</accession>
<evidence type="ECO:0000313" key="3">
    <source>
        <dbReference type="Proteomes" id="UP000614334"/>
    </source>
</evidence>
<proteinExistence type="predicted"/>
<protein>
    <recommendedName>
        <fullName evidence="4">Chitin-binding type-2 domain-containing protein</fullName>
    </recommendedName>
</protein>
<sequence>MLLYTLTTILAAVTSLAGVKAAPTHADDSCGHKKFWWPAKQTCLPYGGAKHPHPAPSHRHCGRWFYWDKELGCCVPPQPEVIDAECPPEWVWDEYETACIPAPVVPAPEQCGPSMWWWEPKACCLPTGGRPLLRLHLPVRGGHALTTGTGSQRGIVHLEDLRMTPLFVLRPILGTEMYSTASPGTSRFLALSL</sequence>